<dbReference type="Proteomes" id="UP000284548">
    <property type="component" value="Unassembled WGS sequence"/>
</dbReference>
<evidence type="ECO:0000313" key="1">
    <source>
        <dbReference type="EMBL" id="RHH85221.1"/>
    </source>
</evidence>
<dbReference type="EMBL" id="QRKB01000001">
    <property type="protein sequence ID" value="RHH85221.1"/>
    <property type="molecule type" value="Genomic_DNA"/>
</dbReference>
<dbReference type="AlphaFoldDB" id="A0A3R6GYC0"/>
<dbReference type="RefSeq" id="WP_118253042.1">
    <property type="nucleotide sequence ID" value="NZ_JBALJY010000054.1"/>
</dbReference>
<accession>A0A3R6GYC0</accession>
<name>A0A3R6GYC0_9BACT</name>
<reference evidence="1 2" key="1">
    <citation type="submission" date="2018-08" db="EMBL/GenBank/DDBJ databases">
        <title>A genome reference for cultivated species of the human gut microbiota.</title>
        <authorList>
            <person name="Zou Y."/>
            <person name="Xue W."/>
            <person name="Luo G."/>
        </authorList>
    </citation>
    <scope>NUCLEOTIDE SEQUENCE [LARGE SCALE GENOMIC DNA]</scope>
    <source>
        <strain evidence="1 2">AM16-54</strain>
    </source>
</reference>
<organism evidence="1 2">
    <name type="scientific">Segatella copri</name>
    <dbReference type="NCBI Taxonomy" id="165179"/>
    <lineage>
        <taxon>Bacteria</taxon>
        <taxon>Pseudomonadati</taxon>
        <taxon>Bacteroidota</taxon>
        <taxon>Bacteroidia</taxon>
        <taxon>Bacteroidales</taxon>
        <taxon>Prevotellaceae</taxon>
        <taxon>Segatella</taxon>
    </lineage>
</organism>
<gene>
    <name evidence="1" type="ORF">DW192_00375</name>
</gene>
<comment type="caution">
    <text evidence="1">The sequence shown here is derived from an EMBL/GenBank/DDBJ whole genome shotgun (WGS) entry which is preliminary data.</text>
</comment>
<evidence type="ECO:0000313" key="2">
    <source>
        <dbReference type="Proteomes" id="UP000284548"/>
    </source>
</evidence>
<sequence length="61" mass="7251">MILYQIWCKRTYVSGGFCEGEDEPTQLIFTTLDKARSKIPKDHYSKENGSREYYIKKIEIE</sequence>
<proteinExistence type="predicted"/>
<protein>
    <submittedName>
        <fullName evidence="1">Uncharacterized protein</fullName>
    </submittedName>
</protein>